<dbReference type="InterPro" id="IPR002076">
    <property type="entry name" value="ELO_fam"/>
</dbReference>
<evidence type="ECO:0000256" key="6">
    <source>
        <dbReference type="ARBA" id="ARBA00022832"/>
    </source>
</evidence>
<dbReference type="PANTHER" id="PTHR11157:SF17">
    <property type="entry name" value="ELONGATION OF VERY LONG CHAIN FATTY ACIDS PROTEIN 6"/>
    <property type="match status" value="1"/>
</dbReference>
<feature type="transmembrane region" description="Helical" evidence="12">
    <location>
        <begin position="115"/>
        <end position="136"/>
    </location>
</feature>
<comment type="catalytic activity">
    <reaction evidence="12">
        <text>an acyl-CoA + malonyl-CoA + H(+) = a 3-oxoacyl-CoA + CO2 + CoA</text>
        <dbReference type="Rhea" id="RHEA:50252"/>
        <dbReference type="ChEBI" id="CHEBI:15378"/>
        <dbReference type="ChEBI" id="CHEBI:16526"/>
        <dbReference type="ChEBI" id="CHEBI:57287"/>
        <dbReference type="ChEBI" id="CHEBI:57384"/>
        <dbReference type="ChEBI" id="CHEBI:58342"/>
        <dbReference type="ChEBI" id="CHEBI:90726"/>
    </reaction>
    <physiologicalReaction direction="left-to-right" evidence="12">
        <dbReference type="Rhea" id="RHEA:50253"/>
    </physiologicalReaction>
</comment>
<comment type="similarity">
    <text evidence="2 12">Belongs to the ELO family.</text>
</comment>
<feature type="transmembrane region" description="Helical" evidence="12">
    <location>
        <begin position="167"/>
        <end position="187"/>
    </location>
</feature>
<evidence type="ECO:0000256" key="7">
    <source>
        <dbReference type="ARBA" id="ARBA00022989"/>
    </source>
</evidence>
<accession>G0TYN6</accession>
<dbReference type="GO" id="GO:0030148">
    <property type="term" value="P:sphingolipid biosynthetic process"/>
    <property type="evidence" value="ECO:0007669"/>
    <property type="project" value="TreeGrafter"/>
</dbReference>
<evidence type="ECO:0000256" key="4">
    <source>
        <dbReference type="ARBA" id="ARBA00022679"/>
    </source>
</evidence>
<feature type="transmembrane region" description="Helical" evidence="12">
    <location>
        <begin position="243"/>
        <end position="261"/>
    </location>
</feature>
<organism evidence="13">
    <name type="scientific">Trypanosoma vivax (strain Y486)</name>
    <dbReference type="NCBI Taxonomy" id="1055687"/>
    <lineage>
        <taxon>Eukaryota</taxon>
        <taxon>Discoba</taxon>
        <taxon>Euglenozoa</taxon>
        <taxon>Kinetoplastea</taxon>
        <taxon>Metakinetoplastina</taxon>
        <taxon>Trypanosomatida</taxon>
        <taxon>Trypanosomatidae</taxon>
        <taxon>Trypanosoma</taxon>
        <taxon>Duttonella</taxon>
    </lineage>
</organism>
<evidence type="ECO:0000256" key="3">
    <source>
        <dbReference type="ARBA" id="ARBA00022516"/>
    </source>
</evidence>
<dbReference type="AlphaFoldDB" id="G0TYN6"/>
<dbReference type="InterPro" id="IPR030457">
    <property type="entry name" value="ELO_CS"/>
</dbReference>
<feature type="transmembrane region" description="Helical" evidence="12">
    <location>
        <begin position="199"/>
        <end position="223"/>
    </location>
</feature>
<evidence type="ECO:0000256" key="11">
    <source>
        <dbReference type="ARBA" id="ARBA00044291"/>
    </source>
</evidence>
<feature type="transmembrane region" description="Helical" evidence="12">
    <location>
        <begin position="33"/>
        <end position="52"/>
    </location>
</feature>
<dbReference type="GO" id="GO:0034625">
    <property type="term" value="P:fatty acid elongation, monounsaturated fatty acid"/>
    <property type="evidence" value="ECO:0007669"/>
    <property type="project" value="TreeGrafter"/>
</dbReference>
<dbReference type="GO" id="GO:0034626">
    <property type="term" value="P:fatty acid elongation, polyunsaturated fatty acid"/>
    <property type="evidence" value="ECO:0007669"/>
    <property type="project" value="TreeGrafter"/>
</dbReference>
<keyword evidence="9 12" id="KW-0472">Membrane</keyword>
<keyword evidence="6 12" id="KW-0276">Fatty acid metabolism</keyword>
<sequence length="282" mass="32707">MNSSLSTLSYILDIPNRFRGDEYVTTFADYGDIILYCSVLYVILVWVAPTQVMQHRPAFDLRLLLILWNFMLTVFSTLGAISCTHGLLLLLRTQGFYDTTCFFKKDIRYNGELGFWLYAFIISKIPEMLDTVFLVLQKKPVIFLHWYHHLTVMLFCWHAGYTFNPSGLWFAAMNYSVHSVMYFYYFACACGYRRVVRPVAPFITTLQILQMVVGTFIVCYTAFHQHISGRGCGVDPINIRIGLVMYLSYLFLFVMFFFGAYSRQRPSKSVTGGVAKLNEYKK</sequence>
<feature type="transmembrane region" description="Helical" evidence="12">
    <location>
        <begin position="64"/>
        <end position="88"/>
    </location>
</feature>
<reference evidence="13" key="1">
    <citation type="journal article" date="2012" name="Proc. Natl. Acad. Sci. U.S.A.">
        <title>Antigenic diversity is generated by distinct evolutionary mechanisms in African trypanosome species.</title>
        <authorList>
            <person name="Jackson A.P."/>
            <person name="Berry A."/>
            <person name="Aslett M."/>
            <person name="Allison H.C."/>
            <person name="Burton P."/>
            <person name="Vavrova-Anderson J."/>
            <person name="Brown R."/>
            <person name="Browne H."/>
            <person name="Corton N."/>
            <person name="Hauser H."/>
            <person name="Gamble J."/>
            <person name="Gilderthorp R."/>
            <person name="Marcello L."/>
            <person name="McQuillan J."/>
            <person name="Otto T.D."/>
            <person name="Quail M.A."/>
            <person name="Sanders M.J."/>
            <person name="van Tonder A."/>
            <person name="Ginger M.L."/>
            <person name="Field M.C."/>
            <person name="Barry J.D."/>
            <person name="Hertz-Fowler C."/>
            <person name="Berriman M."/>
        </authorList>
    </citation>
    <scope>NUCLEOTIDE SEQUENCE</scope>
    <source>
        <strain evidence="13">Y486</strain>
    </source>
</reference>
<name>G0TYN6_TRYVY</name>
<dbReference type="VEuPathDB" id="TriTrypDB:TvY486_0704180"/>
<keyword evidence="10 12" id="KW-0275">Fatty acid biosynthesis</keyword>
<evidence type="ECO:0000313" key="13">
    <source>
        <dbReference type="EMBL" id="CCC49085.1"/>
    </source>
</evidence>
<evidence type="ECO:0000256" key="10">
    <source>
        <dbReference type="ARBA" id="ARBA00023160"/>
    </source>
</evidence>
<evidence type="ECO:0000256" key="5">
    <source>
        <dbReference type="ARBA" id="ARBA00022692"/>
    </source>
</evidence>
<evidence type="ECO:0000256" key="9">
    <source>
        <dbReference type="ARBA" id="ARBA00023136"/>
    </source>
</evidence>
<protein>
    <recommendedName>
        <fullName evidence="11 12">Elongation of fatty acids protein</fullName>
        <ecNumber evidence="12">2.3.1.-</ecNumber>
    </recommendedName>
</protein>
<dbReference type="PROSITE" id="PS01188">
    <property type="entry name" value="ELO"/>
    <property type="match status" value="1"/>
</dbReference>
<proteinExistence type="inferred from homology"/>
<evidence type="ECO:0000256" key="8">
    <source>
        <dbReference type="ARBA" id="ARBA00023098"/>
    </source>
</evidence>
<evidence type="ECO:0000256" key="12">
    <source>
        <dbReference type="RuleBase" id="RU361115"/>
    </source>
</evidence>
<keyword evidence="3 12" id="KW-0444">Lipid biosynthesis</keyword>
<dbReference type="EMBL" id="HE573023">
    <property type="protein sequence ID" value="CCC49085.1"/>
    <property type="molecule type" value="Genomic_DNA"/>
</dbReference>
<keyword evidence="5 12" id="KW-0812">Transmembrane</keyword>
<keyword evidence="4 12" id="KW-0808">Transferase</keyword>
<evidence type="ECO:0000256" key="1">
    <source>
        <dbReference type="ARBA" id="ARBA00004141"/>
    </source>
</evidence>
<dbReference type="Pfam" id="PF01151">
    <property type="entry name" value="ELO"/>
    <property type="match status" value="1"/>
</dbReference>
<dbReference type="GO" id="GO:0042761">
    <property type="term" value="P:very long-chain fatty acid biosynthetic process"/>
    <property type="evidence" value="ECO:0007669"/>
    <property type="project" value="TreeGrafter"/>
</dbReference>
<dbReference type="GO" id="GO:0019367">
    <property type="term" value="P:fatty acid elongation, saturated fatty acid"/>
    <property type="evidence" value="ECO:0007669"/>
    <property type="project" value="TreeGrafter"/>
</dbReference>
<dbReference type="PANTHER" id="PTHR11157">
    <property type="entry name" value="FATTY ACID ACYL TRANSFERASE-RELATED"/>
    <property type="match status" value="1"/>
</dbReference>
<keyword evidence="8 12" id="KW-0443">Lipid metabolism</keyword>
<gene>
    <name evidence="13" type="ORF">TVY486_0704180</name>
</gene>
<keyword evidence="7 12" id="KW-1133">Transmembrane helix</keyword>
<feature type="transmembrane region" description="Helical" evidence="12">
    <location>
        <begin position="143"/>
        <end position="161"/>
    </location>
</feature>
<dbReference type="EC" id="2.3.1.-" evidence="12"/>
<dbReference type="GO" id="GO:0009922">
    <property type="term" value="F:fatty acid elongase activity"/>
    <property type="evidence" value="ECO:0007669"/>
    <property type="project" value="InterPro"/>
</dbReference>
<comment type="subcellular location">
    <subcellularLocation>
        <location evidence="1">Membrane</location>
        <topology evidence="1">Multi-pass membrane protein</topology>
    </subcellularLocation>
</comment>
<evidence type="ECO:0000256" key="2">
    <source>
        <dbReference type="ARBA" id="ARBA00007263"/>
    </source>
</evidence>
<dbReference type="GO" id="GO:0005789">
    <property type="term" value="C:endoplasmic reticulum membrane"/>
    <property type="evidence" value="ECO:0007669"/>
    <property type="project" value="TreeGrafter"/>
</dbReference>